<name>A0ABP1G4A6_9CHLO</name>
<dbReference type="PANTHER" id="PTHR31694:SF26">
    <property type="entry name" value="OS05G0151100 PROTEIN"/>
    <property type="match status" value="1"/>
</dbReference>
<dbReference type="EMBL" id="CAXHTA020000017">
    <property type="protein sequence ID" value="CAL5227060.1"/>
    <property type="molecule type" value="Genomic_DNA"/>
</dbReference>
<gene>
    <name evidence="2" type="primary">g9963</name>
    <name evidence="2" type="ORF">VP750_LOCUS8966</name>
</gene>
<evidence type="ECO:0000256" key="1">
    <source>
        <dbReference type="SAM" id="SignalP"/>
    </source>
</evidence>
<sequence length="287" mass="30041">MMASKLALLGFCILGLTASPALAITDADIMNFALNLECLEATYYSTAVNGFGLNASTLGGGPQGVGGGKATLSPDLIKIATELANDEIDHVSDLRAQLGSAAVPCPATDIGSSFEAIANKALGITGFYPYSSDTNFLLGAFLFEDVGVTAFYGAIPQITDKKNLQLLVGISPVEAYHAAILRTLLYNKGLEIVQPYNIRVFDFVQALSNLRGKVGDGKDQGIVTPPADGRSTPYPFANLIPQDGTGKVFQRTPNEVLAIVYGGNYTQPGAFYPKGMTGTINGISSSA</sequence>
<dbReference type="CDD" id="cd00657">
    <property type="entry name" value="Ferritin_like"/>
    <property type="match status" value="1"/>
</dbReference>
<keyword evidence="3" id="KW-1185">Reference proteome</keyword>
<evidence type="ECO:0000313" key="2">
    <source>
        <dbReference type="EMBL" id="CAL5227060.1"/>
    </source>
</evidence>
<comment type="caution">
    <text evidence="2">The sequence shown here is derived from an EMBL/GenBank/DDBJ whole genome shotgun (WGS) entry which is preliminary data.</text>
</comment>
<dbReference type="InterPro" id="IPR052965">
    <property type="entry name" value="Pigment-catalase-like"/>
</dbReference>
<dbReference type="InterPro" id="IPR009078">
    <property type="entry name" value="Ferritin-like_SF"/>
</dbReference>
<dbReference type="PANTHER" id="PTHR31694">
    <property type="entry name" value="DESICCATION-LIKE PROTEIN"/>
    <property type="match status" value="1"/>
</dbReference>
<proteinExistence type="predicted"/>
<dbReference type="SUPFAM" id="SSF47240">
    <property type="entry name" value="Ferritin-like"/>
    <property type="match status" value="1"/>
</dbReference>
<evidence type="ECO:0000313" key="3">
    <source>
        <dbReference type="Proteomes" id="UP001497392"/>
    </source>
</evidence>
<protein>
    <submittedName>
        <fullName evidence="2">G9963 protein</fullName>
    </submittedName>
</protein>
<keyword evidence="1" id="KW-0732">Signal</keyword>
<dbReference type="Pfam" id="PF13668">
    <property type="entry name" value="Ferritin_2"/>
    <property type="match status" value="1"/>
</dbReference>
<feature type="chain" id="PRO_5047166136" evidence="1">
    <location>
        <begin position="24"/>
        <end position="287"/>
    </location>
</feature>
<accession>A0ABP1G4A6</accession>
<reference evidence="2 3" key="1">
    <citation type="submission" date="2024-06" db="EMBL/GenBank/DDBJ databases">
        <authorList>
            <person name="Kraege A."/>
            <person name="Thomma B."/>
        </authorList>
    </citation>
    <scope>NUCLEOTIDE SEQUENCE [LARGE SCALE GENOMIC DNA]</scope>
</reference>
<organism evidence="2 3">
    <name type="scientific">Coccomyxa viridis</name>
    <dbReference type="NCBI Taxonomy" id="1274662"/>
    <lineage>
        <taxon>Eukaryota</taxon>
        <taxon>Viridiplantae</taxon>
        <taxon>Chlorophyta</taxon>
        <taxon>core chlorophytes</taxon>
        <taxon>Trebouxiophyceae</taxon>
        <taxon>Trebouxiophyceae incertae sedis</taxon>
        <taxon>Coccomyxaceae</taxon>
        <taxon>Coccomyxa</taxon>
    </lineage>
</organism>
<dbReference type="Proteomes" id="UP001497392">
    <property type="component" value="Unassembled WGS sequence"/>
</dbReference>
<feature type="signal peptide" evidence="1">
    <location>
        <begin position="1"/>
        <end position="23"/>
    </location>
</feature>